<dbReference type="PROSITE" id="PS52009">
    <property type="entry name" value="GH84"/>
    <property type="match status" value="1"/>
</dbReference>
<dbReference type="SUPFAM" id="SSF140657">
    <property type="entry name" value="Hyaluronidase post-catalytic domain-like"/>
    <property type="match status" value="1"/>
</dbReference>
<dbReference type="SUPFAM" id="SSF49785">
    <property type="entry name" value="Galactose-binding domain-like"/>
    <property type="match status" value="1"/>
</dbReference>
<dbReference type="RefSeq" id="WP_068961159.1">
    <property type="nucleotide sequence ID" value="NZ_CAOTON010000005.1"/>
</dbReference>
<dbReference type="Pfam" id="PF00754">
    <property type="entry name" value="F5_F8_type_C"/>
    <property type="match status" value="1"/>
</dbReference>
<dbReference type="PROSITE" id="PS50022">
    <property type="entry name" value="FA58C_3"/>
    <property type="match status" value="1"/>
</dbReference>
<evidence type="ECO:0000256" key="3">
    <source>
        <dbReference type="PROSITE-ProRule" id="PRU01353"/>
    </source>
</evidence>
<dbReference type="OrthoDB" id="9760892at2"/>
<accession>A0A1B1SAN9</accession>
<dbReference type="GO" id="GO:0015929">
    <property type="term" value="F:hexosaminidase activity"/>
    <property type="evidence" value="ECO:0007669"/>
    <property type="project" value="UniProtKB-ARBA"/>
</dbReference>
<dbReference type="GeneID" id="65537014"/>
<dbReference type="InterPro" id="IPR017853">
    <property type="entry name" value="GH"/>
</dbReference>
<reference evidence="8" key="1">
    <citation type="submission" date="2016-04" db="EMBL/GenBank/DDBJ databases">
        <title>Complete Genome Sequences of Twelve Strains of a Stable Defined Moderately Diverse Mouse Microbiota 2 (sDMDMm2).</title>
        <authorList>
            <person name="Uchimura Y."/>
            <person name="Wyss M."/>
            <person name="Brugiroux S."/>
            <person name="Limenitakis J.P."/>
            <person name="Stecher B."/>
            <person name="McCoy K.D."/>
            <person name="Macpherson A.J."/>
        </authorList>
    </citation>
    <scope>NUCLEOTIDE SEQUENCE [LARGE SCALE GENOMIC DNA]</scope>
    <source>
        <strain evidence="8">YL27</strain>
    </source>
</reference>
<dbReference type="InterPro" id="IPR000421">
    <property type="entry name" value="FA58C"/>
</dbReference>
<keyword evidence="2 3" id="KW-0326">Glycosidase</keyword>
<keyword evidence="1 3" id="KW-0378">Hydrolase</keyword>
<keyword evidence="8" id="KW-1185">Reference proteome</keyword>
<dbReference type="InterPro" id="IPR029018">
    <property type="entry name" value="Hex-like_dom2"/>
</dbReference>
<dbReference type="Gene3D" id="1.20.58.460">
    <property type="entry name" value="Hyaluronidase post-catalytic domain-like"/>
    <property type="match status" value="1"/>
</dbReference>
<dbReference type="SUPFAM" id="SSF51445">
    <property type="entry name" value="(Trans)glycosidases"/>
    <property type="match status" value="1"/>
</dbReference>
<organism evidence="7 8">
    <name type="scientific">Muribaculum intestinale</name>
    <dbReference type="NCBI Taxonomy" id="1796646"/>
    <lineage>
        <taxon>Bacteria</taxon>
        <taxon>Pseudomonadati</taxon>
        <taxon>Bacteroidota</taxon>
        <taxon>Bacteroidia</taxon>
        <taxon>Bacteroidales</taxon>
        <taxon>Muribaculaceae</taxon>
        <taxon>Muribaculum</taxon>
    </lineage>
</organism>
<evidence type="ECO:0000313" key="8">
    <source>
        <dbReference type="Proteomes" id="UP000186351"/>
    </source>
</evidence>
<dbReference type="Proteomes" id="UP000186351">
    <property type="component" value="Chromosome"/>
</dbReference>
<keyword evidence="4" id="KW-0732">Signal</keyword>
<dbReference type="SUPFAM" id="SSF55545">
    <property type="entry name" value="beta-N-acetylhexosaminidase-like domain"/>
    <property type="match status" value="1"/>
</dbReference>
<gene>
    <name evidence="7" type="ORF">A4V02_09055</name>
</gene>
<dbReference type="InterPro" id="IPR051822">
    <property type="entry name" value="Glycosyl_Hydrolase_84"/>
</dbReference>
<evidence type="ECO:0000256" key="1">
    <source>
        <dbReference type="ARBA" id="ARBA00022801"/>
    </source>
</evidence>
<dbReference type="Gene3D" id="3.30.379.10">
    <property type="entry name" value="Chitobiase/beta-hexosaminidase domain 2-like"/>
    <property type="match status" value="1"/>
</dbReference>
<evidence type="ECO:0000256" key="4">
    <source>
        <dbReference type="SAM" id="SignalP"/>
    </source>
</evidence>
<evidence type="ECO:0000259" key="6">
    <source>
        <dbReference type="PROSITE" id="PS52009"/>
    </source>
</evidence>
<feature type="chain" id="PRO_5008529357" evidence="4">
    <location>
        <begin position="27"/>
        <end position="853"/>
    </location>
</feature>
<dbReference type="InterPro" id="IPR008979">
    <property type="entry name" value="Galactose-bd-like_sf"/>
</dbReference>
<evidence type="ECO:0000256" key="2">
    <source>
        <dbReference type="ARBA" id="ARBA00023295"/>
    </source>
</evidence>
<dbReference type="EMBL" id="CP015402">
    <property type="protein sequence ID" value="ANU63860.1"/>
    <property type="molecule type" value="Genomic_DNA"/>
</dbReference>
<feature type="domain" description="GH84" evidence="6">
    <location>
        <begin position="175"/>
        <end position="444"/>
    </location>
</feature>
<feature type="signal peptide" evidence="4">
    <location>
        <begin position="1"/>
        <end position="26"/>
    </location>
</feature>
<dbReference type="AlphaFoldDB" id="A0A1B1SAN9"/>
<sequence length="853" mass="95300">MNLMKTMISAAMTAVICATVPNTAAADEGAFDLSSQRSEVQQLNPVPGKKIDHQGLIINPTPHSIDIDRTSVYTLPATKKINDKKGKFAYTIAEVVPGGIDLSIDFGEKQAKKNGVELRPEAYKLTVDKKGVTITGYDEAGAFYGLQTLRQILTSEIASSGTIPHMTINDWPSLSRRGVIEGFYGAPWSHDVRLSLIDYYGKNKLNSYFFGPKDDPYHSTPHWRQPYPEPEAKKIKELVEAANRNHVDFIWAIHPGGDIRWNEADYDSLVNKLDMMYDLGVRAFALFFDDIDGEGRNPVKQVDLFNRLNREFVKKKGDVSNLVVCPTDYSRLWAKTDSAGALATYGRSLDKSIEVFYTGDVVCSDLTHETMDFFNGLIRRPGFWWWNYPVSDYCRNFILQGPVYGLDTTITEEDVVGFGTNPMEHGEASKLALYGVADYTWNTPAYNAIDNWERALSDLAPDATDAYRTFAIHSADTENGYRRDESWETSTFSLNEYTPEKAAAMLAEFEKIEKVPATMEAKCNNQLLMKELKPWLTEFGKLGKRGVEAIGLIEQYRAGNDSIFWTGYVDALMTPEERKAYDAHKSGTLKLQPFIENALEDMVIGFYGRVAGNTPAIHIPIGSYPNLATRQSRLMTDRDTTNHYTSAEAQKDGDWIGLDLGTLRKVNNIRVMQGRNSTADTDYFDNVVLQASADGHTWTDLTSPLKETYDIIWKDDNGIDARYVRIKRLDSKRTSWTTVREFFVNPVTADNLPYSATASAVDIMLNAFDNNPDTYSTLAGDTWNITPESGANSILVLSKTIDNPVTVDQIDAKGNIVSSDTITTPWRKINLANGTTKVNFSSAGADICEIVVL</sequence>
<dbReference type="STRING" id="1796646.A4V02_09055"/>
<accession>A0A1Z2XHY5</accession>
<dbReference type="Pfam" id="PF07555">
    <property type="entry name" value="NAGidase"/>
    <property type="match status" value="1"/>
</dbReference>
<evidence type="ECO:0000259" key="5">
    <source>
        <dbReference type="PROSITE" id="PS50022"/>
    </source>
</evidence>
<dbReference type="InterPro" id="IPR011496">
    <property type="entry name" value="O-GlcNAcase_cat"/>
</dbReference>
<evidence type="ECO:0000313" key="7">
    <source>
        <dbReference type="EMBL" id="ANU63860.1"/>
    </source>
</evidence>
<comment type="similarity">
    <text evidence="3">Belongs to the glycosyl hydrolase 84 family.</text>
</comment>
<dbReference type="InterPro" id="IPR015882">
    <property type="entry name" value="HEX_bac_N"/>
</dbReference>
<protein>
    <submittedName>
        <fullName evidence="7">Beta-N-acetylglucosaminidase</fullName>
    </submittedName>
</protein>
<dbReference type="PANTHER" id="PTHR13170">
    <property type="entry name" value="O-GLCNACASE"/>
    <property type="match status" value="1"/>
</dbReference>
<dbReference type="Pfam" id="PF02838">
    <property type="entry name" value="Glyco_hydro_20b"/>
    <property type="match status" value="1"/>
</dbReference>
<dbReference type="KEGG" id="pary:A4V02_09055"/>
<dbReference type="PANTHER" id="PTHR13170:SF16">
    <property type="entry name" value="PROTEIN O-GLCNACASE"/>
    <property type="match status" value="1"/>
</dbReference>
<feature type="active site" description="Proton donor" evidence="3">
    <location>
        <position position="290"/>
    </location>
</feature>
<dbReference type="Gene3D" id="3.20.20.80">
    <property type="entry name" value="Glycosidases"/>
    <property type="match status" value="1"/>
</dbReference>
<dbReference type="Gene3D" id="2.60.120.260">
    <property type="entry name" value="Galactose-binding domain-like"/>
    <property type="match status" value="1"/>
</dbReference>
<dbReference type="GO" id="GO:0005975">
    <property type="term" value="P:carbohydrate metabolic process"/>
    <property type="evidence" value="ECO:0007669"/>
    <property type="project" value="UniProtKB-ARBA"/>
</dbReference>
<feature type="domain" description="F5/8 type C" evidence="5">
    <location>
        <begin position="599"/>
        <end position="745"/>
    </location>
</feature>
<proteinExistence type="inferred from homology"/>
<dbReference type="GO" id="GO:1901135">
    <property type="term" value="P:carbohydrate derivative metabolic process"/>
    <property type="evidence" value="ECO:0007669"/>
    <property type="project" value="UniProtKB-ARBA"/>
</dbReference>
<name>A0A1B1SAN9_9BACT</name>